<dbReference type="AlphaFoldDB" id="A0A917R4P8"/>
<comment type="caution">
    <text evidence="5">The sequence shown here is derived from an EMBL/GenBank/DDBJ whole genome shotgun (WGS) entry which is preliminary data.</text>
</comment>
<organism evidence="5 6">
    <name type="scientific">Nocardia jinanensis</name>
    <dbReference type="NCBI Taxonomy" id="382504"/>
    <lineage>
        <taxon>Bacteria</taxon>
        <taxon>Bacillati</taxon>
        <taxon>Actinomycetota</taxon>
        <taxon>Actinomycetes</taxon>
        <taxon>Mycobacteriales</taxon>
        <taxon>Nocardiaceae</taxon>
        <taxon>Nocardia</taxon>
    </lineage>
</organism>
<evidence type="ECO:0000256" key="1">
    <source>
        <dbReference type="ARBA" id="ARBA00023015"/>
    </source>
</evidence>
<dbReference type="GO" id="GO:0003677">
    <property type="term" value="F:DNA binding"/>
    <property type="evidence" value="ECO:0007669"/>
    <property type="project" value="UniProtKB-KW"/>
</dbReference>
<dbReference type="InterPro" id="IPR036388">
    <property type="entry name" value="WH-like_DNA-bd_sf"/>
</dbReference>
<dbReference type="InterPro" id="IPR036390">
    <property type="entry name" value="WH_DNA-bd_sf"/>
</dbReference>
<reference evidence="5" key="2">
    <citation type="submission" date="2020-09" db="EMBL/GenBank/DDBJ databases">
        <authorList>
            <person name="Sun Q."/>
            <person name="Zhou Y."/>
        </authorList>
    </citation>
    <scope>NUCLEOTIDE SEQUENCE</scope>
    <source>
        <strain evidence="5">CGMCC 4.3508</strain>
    </source>
</reference>
<dbReference type="SUPFAM" id="SSF46785">
    <property type="entry name" value="Winged helix' DNA-binding domain"/>
    <property type="match status" value="1"/>
</dbReference>
<name>A0A917R4P8_9NOCA</name>
<evidence type="ECO:0000313" key="6">
    <source>
        <dbReference type="Proteomes" id="UP000638263"/>
    </source>
</evidence>
<dbReference type="EMBL" id="BMMH01000001">
    <property type="protein sequence ID" value="GGK90154.1"/>
    <property type="molecule type" value="Genomic_DNA"/>
</dbReference>
<evidence type="ECO:0000256" key="2">
    <source>
        <dbReference type="ARBA" id="ARBA00023125"/>
    </source>
</evidence>
<accession>A0A917R4P8</accession>
<dbReference type="PROSITE" id="PS50995">
    <property type="entry name" value="HTH_MARR_2"/>
    <property type="match status" value="1"/>
</dbReference>
<dbReference type="Pfam" id="PF12802">
    <property type="entry name" value="MarR_2"/>
    <property type="match status" value="1"/>
</dbReference>
<feature type="domain" description="HTH marR-type" evidence="4">
    <location>
        <begin position="29"/>
        <end position="164"/>
    </location>
</feature>
<dbReference type="Gene3D" id="1.10.10.10">
    <property type="entry name" value="Winged helix-like DNA-binding domain superfamily/Winged helix DNA-binding domain"/>
    <property type="match status" value="1"/>
</dbReference>
<evidence type="ECO:0000313" key="5">
    <source>
        <dbReference type="EMBL" id="GGK90154.1"/>
    </source>
</evidence>
<proteinExistence type="predicted"/>
<keyword evidence="3" id="KW-0804">Transcription</keyword>
<evidence type="ECO:0000259" key="4">
    <source>
        <dbReference type="PROSITE" id="PS50995"/>
    </source>
</evidence>
<reference evidence="5" key="1">
    <citation type="journal article" date="2014" name="Int. J. Syst. Evol. Microbiol.">
        <title>Complete genome sequence of Corynebacterium casei LMG S-19264T (=DSM 44701T), isolated from a smear-ripened cheese.</title>
        <authorList>
            <consortium name="US DOE Joint Genome Institute (JGI-PGF)"/>
            <person name="Walter F."/>
            <person name="Albersmeier A."/>
            <person name="Kalinowski J."/>
            <person name="Ruckert C."/>
        </authorList>
    </citation>
    <scope>NUCLEOTIDE SEQUENCE</scope>
    <source>
        <strain evidence="5">CGMCC 4.3508</strain>
    </source>
</reference>
<sequence>MSENTPEPDSTDAVVAAWARERPDLELTAIGIVGRLGRAALLLRPAQERVFAEFGLQPGEFDVLATLRRTGEPYTLIPSQLSAALLLTRAGMTNRIDRLVSSGLVERTLDPDDRRSFHVRLTEKGYTTVDEAMTAHTANVTRLLSALPESGQAALEDLLRTLLRTLEAPDARVTE</sequence>
<protein>
    <submittedName>
        <fullName evidence="5">MarR family transcriptional regulator</fullName>
    </submittedName>
</protein>
<dbReference type="RefSeq" id="WP_058857068.1">
    <property type="nucleotide sequence ID" value="NZ_BMMH01000001.1"/>
</dbReference>
<keyword evidence="6" id="KW-1185">Reference proteome</keyword>
<dbReference type="GO" id="GO:0003700">
    <property type="term" value="F:DNA-binding transcription factor activity"/>
    <property type="evidence" value="ECO:0007669"/>
    <property type="project" value="InterPro"/>
</dbReference>
<dbReference type="PANTHER" id="PTHR42756:SF1">
    <property type="entry name" value="TRANSCRIPTIONAL REPRESSOR OF EMRAB OPERON"/>
    <property type="match status" value="1"/>
</dbReference>
<keyword evidence="2" id="KW-0238">DNA-binding</keyword>
<dbReference type="PANTHER" id="PTHR42756">
    <property type="entry name" value="TRANSCRIPTIONAL REGULATOR, MARR"/>
    <property type="match status" value="1"/>
</dbReference>
<evidence type="ECO:0000256" key="3">
    <source>
        <dbReference type="ARBA" id="ARBA00023163"/>
    </source>
</evidence>
<dbReference type="SMART" id="SM00347">
    <property type="entry name" value="HTH_MARR"/>
    <property type="match status" value="1"/>
</dbReference>
<dbReference type="Proteomes" id="UP000638263">
    <property type="component" value="Unassembled WGS sequence"/>
</dbReference>
<gene>
    <name evidence="5" type="ORF">GCM10011588_00510</name>
</gene>
<dbReference type="InterPro" id="IPR000835">
    <property type="entry name" value="HTH_MarR-typ"/>
</dbReference>
<keyword evidence="1" id="KW-0805">Transcription regulation</keyword>
<dbReference type="PRINTS" id="PR00598">
    <property type="entry name" value="HTHMARR"/>
</dbReference>